<reference evidence="1 4" key="1">
    <citation type="submission" date="2017-07" db="EMBL/GenBank/DDBJ databases">
        <title>Bifidobacterium novel species.</title>
        <authorList>
            <person name="Lugli G.A."/>
            <person name="Milani C."/>
            <person name="Duranti S."/>
            <person name="Mangifesta M."/>
        </authorList>
    </citation>
    <scope>NUCLEOTIDE SEQUENCE [LARGE SCALE GENOMIC DNA]</scope>
    <source>
        <strain evidence="1 4">45</strain>
    </source>
</reference>
<accession>A0A2N5IPB2</accession>
<evidence type="ECO:0000313" key="1">
    <source>
        <dbReference type="EMBL" id="PLS23776.1"/>
    </source>
</evidence>
<reference evidence="2 5" key="2">
    <citation type="submission" date="2021-03" db="EMBL/GenBank/DDBJ databases">
        <title>Genome sequencing of Bifidobacterium imperatoris JCM 32708.</title>
        <authorList>
            <person name="Kim J."/>
        </authorList>
    </citation>
    <scope>NUCLEOTIDE SEQUENCE [LARGE SCALE GENOMIC DNA]</scope>
    <source>
        <strain evidence="2 5">JCM 32708</strain>
    </source>
</reference>
<evidence type="ECO:0000313" key="2">
    <source>
        <dbReference type="EMBL" id="QSY57788.1"/>
    </source>
</evidence>
<dbReference type="Proteomes" id="UP000663067">
    <property type="component" value="Chromosome"/>
</dbReference>
<dbReference type="RefSeq" id="WP_101626581.1">
    <property type="nucleotide sequence ID" value="NZ_CP071591.1"/>
</dbReference>
<organism evidence="1 4">
    <name type="scientific">Bifidobacterium imperatoris</name>
    <dbReference type="NCBI Taxonomy" id="2020965"/>
    <lineage>
        <taxon>Bacteria</taxon>
        <taxon>Bacillati</taxon>
        <taxon>Actinomycetota</taxon>
        <taxon>Actinomycetes</taxon>
        <taxon>Bifidobacteriales</taxon>
        <taxon>Bifidobacteriaceae</taxon>
        <taxon>Bifidobacterium</taxon>
    </lineage>
</organism>
<dbReference type="EMBL" id="CP071591">
    <property type="protein sequence ID" value="QSY57837.1"/>
    <property type="molecule type" value="Genomic_DNA"/>
</dbReference>
<sequence>MKTFTYTSSTGSTVNLYEPVGLLVGQIMELRTRQWDWTLGYRSLTANRPARTVKFTALCRSQSMLEAAERLFDADVRAYVEEQVKPGMLEVDGWRQTALIVKAEPDYVSPQLTRVEFTAALFDGVWHKPVTRQFSRNTARYTSGKGYSYDYRYDYVPTRASAVLSNDSALPSRVKYIIYGAATSPAITIGGNKVIADVSIPSGGYLIIDGTGSPRTAVLTAANGDQTNVFDKLRRDQANNEYAFATLQPGVSQVSWDESFSFDIEYWMERTGLPWT</sequence>
<evidence type="ECO:0000313" key="4">
    <source>
        <dbReference type="Proteomes" id="UP000234855"/>
    </source>
</evidence>
<dbReference type="EMBL" id="NMWV01000046">
    <property type="protein sequence ID" value="PLS23776.1"/>
    <property type="molecule type" value="Genomic_DNA"/>
</dbReference>
<dbReference type="EMBL" id="CP071591">
    <property type="protein sequence ID" value="QSY57788.1"/>
    <property type="molecule type" value="Genomic_DNA"/>
</dbReference>
<dbReference type="Proteomes" id="UP000234855">
    <property type="component" value="Unassembled WGS sequence"/>
</dbReference>
<proteinExistence type="predicted"/>
<gene>
    <name evidence="2" type="ORF">BLI708_00100</name>
    <name evidence="3" type="ORF">BLI708_00395</name>
    <name evidence="1" type="ORF">Tam1G_2167</name>
</gene>
<evidence type="ECO:0000313" key="5">
    <source>
        <dbReference type="Proteomes" id="UP000663067"/>
    </source>
</evidence>
<keyword evidence="5" id="KW-1185">Reference proteome</keyword>
<protein>
    <submittedName>
        <fullName evidence="1">Uncharacterized protein</fullName>
    </submittedName>
</protein>
<dbReference type="AlphaFoldDB" id="A0A2N5IPB2"/>
<evidence type="ECO:0000313" key="3">
    <source>
        <dbReference type="EMBL" id="QSY57837.1"/>
    </source>
</evidence>
<name>A0A2N5IPB2_9BIFI</name>